<gene>
    <name evidence="2" type="ORF">E2C01_038816</name>
</gene>
<comment type="caution">
    <text evidence="2">The sequence shown here is derived from an EMBL/GenBank/DDBJ whole genome shotgun (WGS) entry which is preliminary data.</text>
</comment>
<feature type="compositionally biased region" description="Polar residues" evidence="1">
    <location>
        <begin position="23"/>
        <end position="35"/>
    </location>
</feature>
<proteinExistence type="predicted"/>
<dbReference type="AlphaFoldDB" id="A0A5B7FD60"/>
<dbReference type="Proteomes" id="UP000324222">
    <property type="component" value="Unassembled WGS sequence"/>
</dbReference>
<evidence type="ECO:0000256" key="1">
    <source>
        <dbReference type="SAM" id="MobiDB-lite"/>
    </source>
</evidence>
<name>A0A5B7FD60_PORTR</name>
<keyword evidence="3" id="KW-1185">Reference proteome</keyword>
<evidence type="ECO:0000313" key="3">
    <source>
        <dbReference type="Proteomes" id="UP000324222"/>
    </source>
</evidence>
<protein>
    <submittedName>
        <fullName evidence="2">Uncharacterized protein</fullName>
    </submittedName>
</protein>
<evidence type="ECO:0000313" key="2">
    <source>
        <dbReference type="EMBL" id="MPC45131.1"/>
    </source>
</evidence>
<reference evidence="2 3" key="1">
    <citation type="submission" date="2019-05" db="EMBL/GenBank/DDBJ databases">
        <title>Another draft genome of Portunus trituberculatus and its Hox gene families provides insights of decapod evolution.</title>
        <authorList>
            <person name="Jeong J.-H."/>
            <person name="Song I."/>
            <person name="Kim S."/>
            <person name="Choi T."/>
            <person name="Kim D."/>
            <person name="Ryu S."/>
            <person name="Kim W."/>
        </authorList>
    </citation>
    <scope>NUCLEOTIDE SEQUENCE [LARGE SCALE GENOMIC DNA]</scope>
    <source>
        <tissue evidence="2">Muscle</tissue>
    </source>
</reference>
<accession>A0A5B7FD60</accession>
<feature type="region of interest" description="Disordered" evidence="1">
    <location>
        <begin position="1"/>
        <end position="43"/>
    </location>
</feature>
<sequence length="108" mass="12083">MQHHIHSSPSQLAPSPLTLMKQRPSTPTQHRTNTLAPPFLLDNTPQRPLHASPSLPHLPQTLMHISSLAIIREVNNAYFFSHVRQLGNSLRCVLLSSVRIVRVIVSCV</sequence>
<organism evidence="2 3">
    <name type="scientific">Portunus trituberculatus</name>
    <name type="common">Swimming crab</name>
    <name type="synonym">Neptunus trituberculatus</name>
    <dbReference type="NCBI Taxonomy" id="210409"/>
    <lineage>
        <taxon>Eukaryota</taxon>
        <taxon>Metazoa</taxon>
        <taxon>Ecdysozoa</taxon>
        <taxon>Arthropoda</taxon>
        <taxon>Crustacea</taxon>
        <taxon>Multicrustacea</taxon>
        <taxon>Malacostraca</taxon>
        <taxon>Eumalacostraca</taxon>
        <taxon>Eucarida</taxon>
        <taxon>Decapoda</taxon>
        <taxon>Pleocyemata</taxon>
        <taxon>Brachyura</taxon>
        <taxon>Eubrachyura</taxon>
        <taxon>Portunoidea</taxon>
        <taxon>Portunidae</taxon>
        <taxon>Portuninae</taxon>
        <taxon>Portunus</taxon>
    </lineage>
</organism>
<dbReference type="EMBL" id="VSRR010006583">
    <property type="protein sequence ID" value="MPC45131.1"/>
    <property type="molecule type" value="Genomic_DNA"/>
</dbReference>